<keyword evidence="4" id="KW-0663">Pyridoxal phosphate</keyword>
<dbReference type="GO" id="GO:0003677">
    <property type="term" value="F:DNA binding"/>
    <property type="evidence" value="ECO:0007669"/>
    <property type="project" value="UniProtKB-KW"/>
</dbReference>
<dbReference type="SUPFAM" id="SSF46785">
    <property type="entry name" value="Winged helix' DNA-binding domain"/>
    <property type="match status" value="1"/>
</dbReference>
<gene>
    <name evidence="9" type="ORF">HH215_21555</name>
</gene>
<dbReference type="GO" id="GO:0030170">
    <property type="term" value="F:pyridoxal phosphate binding"/>
    <property type="evidence" value="ECO:0007669"/>
    <property type="project" value="InterPro"/>
</dbReference>
<dbReference type="Proteomes" id="UP000502248">
    <property type="component" value="Chromosome"/>
</dbReference>
<keyword evidence="3 9" id="KW-0032">Aminotransferase</keyword>
<evidence type="ECO:0000256" key="5">
    <source>
        <dbReference type="ARBA" id="ARBA00023015"/>
    </source>
</evidence>
<proteinExistence type="inferred from homology"/>
<accession>A0A7Z2VLY7</accession>
<keyword evidence="7" id="KW-0804">Transcription</keyword>
<dbReference type="RefSeq" id="WP_169281773.1">
    <property type="nucleotide sequence ID" value="NZ_CP051680.1"/>
</dbReference>
<keyword evidence="9" id="KW-0808">Transferase</keyword>
<keyword evidence="5" id="KW-0805">Transcription regulation</keyword>
<dbReference type="SUPFAM" id="SSF53383">
    <property type="entry name" value="PLP-dependent transferases"/>
    <property type="match status" value="1"/>
</dbReference>
<evidence type="ECO:0000256" key="6">
    <source>
        <dbReference type="ARBA" id="ARBA00023125"/>
    </source>
</evidence>
<dbReference type="AlphaFoldDB" id="A0A7Z2VLY7"/>
<name>A0A7Z2VLY7_9BACL</name>
<keyword evidence="10" id="KW-1185">Reference proteome</keyword>
<dbReference type="InterPro" id="IPR051446">
    <property type="entry name" value="HTH_trans_reg/aminotransferase"/>
</dbReference>
<comment type="cofactor">
    <cofactor evidence="1">
        <name>pyridoxal 5'-phosphate</name>
        <dbReference type="ChEBI" id="CHEBI:597326"/>
    </cofactor>
</comment>
<keyword evidence="6" id="KW-0238">DNA-binding</keyword>
<dbReference type="InterPro" id="IPR036388">
    <property type="entry name" value="WH-like_DNA-bd_sf"/>
</dbReference>
<dbReference type="InterPro" id="IPR015421">
    <property type="entry name" value="PyrdxlP-dep_Trfase_major"/>
</dbReference>
<dbReference type="Gene3D" id="3.40.640.10">
    <property type="entry name" value="Type I PLP-dependent aspartate aminotransferase-like (Major domain)"/>
    <property type="match status" value="1"/>
</dbReference>
<dbReference type="CDD" id="cd07377">
    <property type="entry name" value="WHTH_GntR"/>
    <property type="match status" value="1"/>
</dbReference>
<dbReference type="Pfam" id="PF00392">
    <property type="entry name" value="GntR"/>
    <property type="match status" value="1"/>
</dbReference>
<evidence type="ECO:0000313" key="10">
    <source>
        <dbReference type="Proteomes" id="UP000502248"/>
    </source>
</evidence>
<dbReference type="EMBL" id="CP051680">
    <property type="protein sequence ID" value="QJD85512.1"/>
    <property type="molecule type" value="Genomic_DNA"/>
</dbReference>
<protein>
    <submittedName>
        <fullName evidence="9">PLP-dependent aminotransferase family protein</fullName>
    </submittedName>
</protein>
<dbReference type="PROSITE" id="PS50949">
    <property type="entry name" value="HTH_GNTR"/>
    <property type="match status" value="1"/>
</dbReference>
<dbReference type="Gene3D" id="1.10.10.10">
    <property type="entry name" value="Winged helix-like DNA-binding domain superfamily/Winged helix DNA-binding domain"/>
    <property type="match status" value="1"/>
</dbReference>
<dbReference type="InterPro" id="IPR036390">
    <property type="entry name" value="WH_DNA-bd_sf"/>
</dbReference>
<evidence type="ECO:0000256" key="1">
    <source>
        <dbReference type="ARBA" id="ARBA00001933"/>
    </source>
</evidence>
<dbReference type="InterPro" id="IPR004839">
    <property type="entry name" value="Aminotransferase_I/II_large"/>
</dbReference>
<dbReference type="PANTHER" id="PTHR46577:SF1">
    <property type="entry name" value="HTH-TYPE TRANSCRIPTIONAL REGULATORY PROTEIN GABR"/>
    <property type="match status" value="1"/>
</dbReference>
<dbReference type="PANTHER" id="PTHR46577">
    <property type="entry name" value="HTH-TYPE TRANSCRIPTIONAL REGULATORY PROTEIN GABR"/>
    <property type="match status" value="1"/>
</dbReference>
<dbReference type="GO" id="GO:0003700">
    <property type="term" value="F:DNA-binding transcription factor activity"/>
    <property type="evidence" value="ECO:0007669"/>
    <property type="project" value="InterPro"/>
</dbReference>
<dbReference type="InterPro" id="IPR015424">
    <property type="entry name" value="PyrdxlP-dep_Trfase"/>
</dbReference>
<evidence type="ECO:0000313" key="9">
    <source>
        <dbReference type="EMBL" id="QJD85512.1"/>
    </source>
</evidence>
<evidence type="ECO:0000256" key="2">
    <source>
        <dbReference type="ARBA" id="ARBA00005384"/>
    </source>
</evidence>
<evidence type="ECO:0000256" key="3">
    <source>
        <dbReference type="ARBA" id="ARBA00022576"/>
    </source>
</evidence>
<reference evidence="9 10" key="1">
    <citation type="submission" date="2020-04" db="EMBL/GenBank/DDBJ databases">
        <title>Genome sequencing of novel species.</title>
        <authorList>
            <person name="Heo J."/>
            <person name="Kim S.-J."/>
            <person name="Kim J.-S."/>
            <person name="Hong S.-B."/>
            <person name="Kwon S.-W."/>
        </authorList>
    </citation>
    <scope>NUCLEOTIDE SEQUENCE [LARGE SCALE GENOMIC DNA]</scope>
    <source>
        <strain evidence="9 10">MFER-1</strain>
    </source>
</reference>
<evidence type="ECO:0000256" key="7">
    <source>
        <dbReference type="ARBA" id="ARBA00023163"/>
    </source>
</evidence>
<sequence length="469" mass="53143">MLGLSPILNKQGEIPVYKQLYAYIKQEIEAGKLLANDRLPSIRQLSSHLMLSKNTVETAYQQLLAEGYVISKPRSGLHVLPLERIATINSAAPAHDSKARRQPVPDERILFDYQYGDVELNHFPMKAWKKCLLDALDSHSYEVLGYGDRQGNGDLRAEIARYLYPSRGVACTPDQVFLCSGTQQAISLLCQVLPLPSRVAMEDPGYNGVRTVFENHGRELVSIPIESDGLHLGQLKQHDVNAVYVTPSHQFPLGSVLPVQKRNKLLQWAYEREGLIIEDDYDSEFRYQGQPVPALKAMDVGDRVIYLGTFSKCFLPSVRMSYIVLPEKLAADFRNGIASYSQSVSPLLQQAMFLFMQGGHFERHVRKMRKLYQANHRMLLKAIHEHLGDRVEVIGQKAGLHLLLDVRNRDSMELIELASEQGVKVYSPRNHWMDPAQCPLSYLMLGFGGMNERQIEEGIIRLKKAWFGD</sequence>
<organism evidence="9 10">
    <name type="scientific">Cohnella herbarum</name>
    <dbReference type="NCBI Taxonomy" id="2728023"/>
    <lineage>
        <taxon>Bacteria</taxon>
        <taxon>Bacillati</taxon>
        <taxon>Bacillota</taxon>
        <taxon>Bacilli</taxon>
        <taxon>Bacillales</taxon>
        <taxon>Paenibacillaceae</taxon>
        <taxon>Cohnella</taxon>
    </lineage>
</organism>
<comment type="similarity">
    <text evidence="2">In the C-terminal section; belongs to the class-I pyridoxal-phosphate-dependent aminotransferase family.</text>
</comment>
<dbReference type="CDD" id="cd00609">
    <property type="entry name" value="AAT_like"/>
    <property type="match status" value="1"/>
</dbReference>
<evidence type="ECO:0000259" key="8">
    <source>
        <dbReference type="PROSITE" id="PS50949"/>
    </source>
</evidence>
<dbReference type="KEGG" id="cheb:HH215_21555"/>
<dbReference type="GO" id="GO:0008483">
    <property type="term" value="F:transaminase activity"/>
    <property type="evidence" value="ECO:0007669"/>
    <property type="project" value="UniProtKB-KW"/>
</dbReference>
<dbReference type="InterPro" id="IPR000524">
    <property type="entry name" value="Tscrpt_reg_HTH_GntR"/>
</dbReference>
<evidence type="ECO:0000256" key="4">
    <source>
        <dbReference type="ARBA" id="ARBA00022898"/>
    </source>
</evidence>
<dbReference type="Pfam" id="PF00155">
    <property type="entry name" value="Aminotran_1_2"/>
    <property type="match status" value="1"/>
</dbReference>
<dbReference type="SMART" id="SM00345">
    <property type="entry name" value="HTH_GNTR"/>
    <property type="match status" value="1"/>
</dbReference>
<feature type="domain" description="HTH gntR-type" evidence="8">
    <location>
        <begin position="14"/>
        <end position="82"/>
    </location>
</feature>